<proteinExistence type="predicted"/>
<dbReference type="EMBL" id="JABFTP020000103">
    <property type="protein sequence ID" value="KAL3276827.1"/>
    <property type="molecule type" value="Genomic_DNA"/>
</dbReference>
<evidence type="ECO:0000313" key="1">
    <source>
        <dbReference type="EMBL" id="KAL3276827.1"/>
    </source>
</evidence>
<accession>A0ABD2NE95</accession>
<keyword evidence="2" id="KW-1185">Reference proteome</keyword>
<comment type="caution">
    <text evidence="1">The sequence shown here is derived from an EMBL/GenBank/DDBJ whole genome shotgun (WGS) entry which is preliminary data.</text>
</comment>
<name>A0ABD2NE95_9CUCU</name>
<dbReference type="AlphaFoldDB" id="A0ABD2NE95"/>
<organism evidence="1 2">
    <name type="scientific">Cryptolaemus montrouzieri</name>
    <dbReference type="NCBI Taxonomy" id="559131"/>
    <lineage>
        <taxon>Eukaryota</taxon>
        <taxon>Metazoa</taxon>
        <taxon>Ecdysozoa</taxon>
        <taxon>Arthropoda</taxon>
        <taxon>Hexapoda</taxon>
        <taxon>Insecta</taxon>
        <taxon>Pterygota</taxon>
        <taxon>Neoptera</taxon>
        <taxon>Endopterygota</taxon>
        <taxon>Coleoptera</taxon>
        <taxon>Polyphaga</taxon>
        <taxon>Cucujiformia</taxon>
        <taxon>Coccinelloidea</taxon>
        <taxon>Coccinellidae</taxon>
        <taxon>Scymninae</taxon>
        <taxon>Scymnini</taxon>
        <taxon>Cryptolaemus</taxon>
    </lineage>
</organism>
<protein>
    <submittedName>
        <fullName evidence="1">Uncharacterized protein</fullName>
    </submittedName>
</protein>
<evidence type="ECO:0000313" key="2">
    <source>
        <dbReference type="Proteomes" id="UP001516400"/>
    </source>
</evidence>
<sequence length="92" mass="10375">MIADKCKIISDKEEVINLLNLQPKQDLPNMNNINVLSADKKQTSVVKKCVNDNNNQNCELNTETLLLTTNEDGKEIYAQDNPEKSELGRKTV</sequence>
<reference evidence="1 2" key="1">
    <citation type="journal article" date="2021" name="BMC Biol.">
        <title>Horizontally acquired antibacterial genes associated with adaptive radiation of ladybird beetles.</title>
        <authorList>
            <person name="Li H.S."/>
            <person name="Tang X.F."/>
            <person name="Huang Y.H."/>
            <person name="Xu Z.Y."/>
            <person name="Chen M.L."/>
            <person name="Du X.Y."/>
            <person name="Qiu B.Y."/>
            <person name="Chen P.T."/>
            <person name="Zhang W."/>
            <person name="Slipinski A."/>
            <person name="Escalona H.E."/>
            <person name="Waterhouse R.M."/>
            <person name="Zwick A."/>
            <person name="Pang H."/>
        </authorList>
    </citation>
    <scope>NUCLEOTIDE SEQUENCE [LARGE SCALE GENOMIC DNA]</scope>
    <source>
        <strain evidence="1">SYSU2018</strain>
    </source>
</reference>
<gene>
    <name evidence="1" type="ORF">HHI36_012188</name>
</gene>
<dbReference type="Proteomes" id="UP001516400">
    <property type="component" value="Unassembled WGS sequence"/>
</dbReference>